<keyword evidence="3" id="KW-1185">Reference proteome</keyword>
<feature type="transmembrane region" description="Helical" evidence="1">
    <location>
        <begin position="20"/>
        <end position="43"/>
    </location>
</feature>
<accession>C3JBQ0</accession>
<dbReference type="GeneID" id="93366020"/>
<keyword evidence="1" id="KW-0472">Membrane</keyword>
<dbReference type="EMBL" id="ACNN01000026">
    <property type="protein sequence ID" value="EEN82377.1"/>
    <property type="molecule type" value="Genomic_DNA"/>
</dbReference>
<keyword evidence="1" id="KW-0812">Transmembrane</keyword>
<dbReference type="RefSeq" id="WP_004334153.1">
    <property type="nucleotide sequence ID" value="NZ_ACNN01000026.1"/>
</dbReference>
<feature type="transmembrane region" description="Helical" evidence="1">
    <location>
        <begin position="362"/>
        <end position="381"/>
    </location>
</feature>
<reference evidence="2 3" key="1">
    <citation type="submission" date="2009-04" db="EMBL/GenBank/DDBJ databases">
        <authorList>
            <person name="Sebastian Y."/>
            <person name="Madupu R."/>
            <person name="Durkin A.S."/>
            <person name="Torralba M."/>
            <person name="Methe B."/>
            <person name="Sutton G.G."/>
            <person name="Strausberg R.L."/>
            <person name="Nelson K.E."/>
        </authorList>
    </citation>
    <scope>NUCLEOTIDE SEQUENCE [LARGE SCALE GENOMIC DNA]</scope>
    <source>
        <strain evidence="3">ATCC 35406 / BCRC 14492 / JCM 8526 / NCTC 13058 / HG 370</strain>
    </source>
</reference>
<evidence type="ECO:0000313" key="3">
    <source>
        <dbReference type="Proteomes" id="UP000004295"/>
    </source>
</evidence>
<gene>
    <name evidence="2" type="ORF">POREN0001_1785</name>
</gene>
<organism evidence="2 3">
    <name type="scientific">Porphyromonas endodontalis (strain ATCC 35406 / DSM 24491 / JCM 8526 / CCUG 16442 / BCRC 14492 / NCTC 13058 / HG 370)</name>
    <name type="common">Bacteroides endodontalis</name>
    <dbReference type="NCBI Taxonomy" id="553175"/>
    <lineage>
        <taxon>Bacteria</taxon>
        <taxon>Pseudomonadati</taxon>
        <taxon>Bacteroidota</taxon>
        <taxon>Bacteroidia</taxon>
        <taxon>Bacteroidales</taxon>
        <taxon>Porphyromonadaceae</taxon>
        <taxon>Porphyromonas</taxon>
    </lineage>
</organism>
<sequence>MDSTFSPSKTVLPQRMSFSAFVRLVVLNWYWFALSLVVAFGFIKMFGNSSAIGNNKYRMAVMTRFPIQTSKSDKVFVDANSGKEAPLWKHTPAFDAAQIYGWIVSADIIYRTGKREGFEVEYAQRSGFSSRDIYNHIPFRLIFPDAADADYFTLVVRQEADGLQLSQIKGVYQGKELKGTGSYTILLPWNSTVETPVGKVILQDNPGWEEYGIRSYALDKPIYITRRSVIETRAQYDWDMVIDNTLPNFLNVEVSTTGSARRAKQILAGMLVDLDSLVRYNVTLDLDKEQEMIEAALRRLMHPDSLSPSLTAESRTQEIKELQQRLARTISNREVLRYDHLIEVTASPAIQPSPVGAFSVKIIFLLLGLIIPTVLIYYAWLLRGSVLEPRQLSPFWQKALISTLRLHRKRGNYSDTPETIDALRFTLQSNLEEDTDARPILFTTPSKSSKAQKRLNKLVADLAASYSLGGGNTGKIVHLLHASNNSVPTLSHARIIEQGYWGGKQFSQDLAPAEAERKTPTLLIAPFDSVHLLASQVAQIVVVVEQDQSRTTLLSDLEHSLSQGTPPIHALWVCNIFPFFR</sequence>
<keyword evidence="1" id="KW-1133">Transmembrane helix</keyword>
<dbReference type="AlphaFoldDB" id="C3JBQ0"/>
<protein>
    <submittedName>
        <fullName evidence="2">Uncharacterized protein</fullName>
    </submittedName>
</protein>
<dbReference type="STRING" id="553175.POREN0001_1785"/>
<dbReference type="Proteomes" id="UP000004295">
    <property type="component" value="Unassembled WGS sequence"/>
</dbReference>
<evidence type="ECO:0000256" key="1">
    <source>
        <dbReference type="SAM" id="Phobius"/>
    </source>
</evidence>
<evidence type="ECO:0000313" key="2">
    <source>
        <dbReference type="EMBL" id="EEN82377.1"/>
    </source>
</evidence>
<name>C3JBQ0_POREA</name>
<comment type="caution">
    <text evidence="2">The sequence shown here is derived from an EMBL/GenBank/DDBJ whole genome shotgun (WGS) entry which is preliminary data.</text>
</comment>
<proteinExistence type="predicted"/>